<dbReference type="InterPro" id="IPR032795">
    <property type="entry name" value="DUF3741-assoc"/>
</dbReference>
<evidence type="ECO:0000259" key="3">
    <source>
        <dbReference type="Pfam" id="PF14309"/>
    </source>
</evidence>
<dbReference type="RefSeq" id="XP_021296611.1">
    <property type="nucleotide sequence ID" value="XM_021440936.1"/>
</dbReference>
<name>A0A6J1BB83_9ROSI</name>
<evidence type="ECO:0000313" key="5">
    <source>
        <dbReference type="Proteomes" id="UP000504621"/>
    </source>
</evidence>
<organism evidence="5 6">
    <name type="scientific">Herrania umbratica</name>
    <dbReference type="NCBI Taxonomy" id="108875"/>
    <lineage>
        <taxon>Eukaryota</taxon>
        <taxon>Viridiplantae</taxon>
        <taxon>Streptophyta</taxon>
        <taxon>Embryophyta</taxon>
        <taxon>Tracheophyta</taxon>
        <taxon>Spermatophyta</taxon>
        <taxon>Magnoliopsida</taxon>
        <taxon>eudicotyledons</taxon>
        <taxon>Gunneridae</taxon>
        <taxon>Pentapetalae</taxon>
        <taxon>rosids</taxon>
        <taxon>malvids</taxon>
        <taxon>Malvales</taxon>
        <taxon>Malvaceae</taxon>
        <taxon>Byttnerioideae</taxon>
        <taxon>Herrania</taxon>
    </lineage>
</organism>
<feature type="region of interest" description="Disordered" evidence="1">
    <location>
        <begin position="510"/>
        <end position="535"/>
    </location>
</feature>
<dbReference type="GeneID" id="110425864"/>
<dbReference type="InterPro" id="IPR025486">
    <property type="entry name" value="DUF4378"/>
</dbReference>
<keyword evidence="5" id="KW-1185">Reference proteome</keyword>
<feature type="region of interest" description="Disordered" evidence="1">
    <location>
        <begin position="83"/>
        <end position="118"/>
    </location>
</feature>
<keyword evidence="2" id="KW-0732">Signal</keyword>
<feature type="compositionally biased region" description="Polar residues" evidence="1">
    <location>
        <begin position="392"/>
        <end position="412"/>
    </location>
</feature>
<feature type="domain" description="DUF4378" evidence="3">
    <location>
        <begin position="837"/>
        <end position="998"/>
    </location>
</feature>
<evidence type="ECO:0000313" key="6">
    <source>
        <dbReference type="RefSeq" id="XP_021296611.1"/>
    </source>
</evidence>
<evidence type="ECO:0000256" key="2">
    <source>
        <dbReference type="SAM" id="SignalP"/>
    </source>
</evidence>
<evidence type="ECO:0000256" key="1">
    <source>
        <dbReference type="SAM" id="MobiDB-lite"/>
    </source>
</evidence>
<evidence type="ECO:0000259" key="4">
    <source>
        <dbReference type="Pfam" id="PF14383"/>
    </source>
</evidence>
<proteinExistence type="predicted"/>
<dbReference type="PANTHER" id="PTHR21726:SF61">
    <property type="entry name" value="DNAA INITIATOR-ASSOCIATING PROTEIN"/>
    <property type="match status" value="1"/>
</dbReference>
<dbReference type="Pfam" id="PF14383">
    <property type="entry name" value="VARLMGL"/>
    <property type="match status" value="1"/>
</dbReference>
<dbReference type="Pfam" id="PF14309">
    <property type="entry name" value="DUF4378"/>
    <property type="match status" value="1"/>
</dbReference>
<feature type="domain" description="DUF3741" evidence="4">
    <location>
        <begin position="124"/>
        <end position="150"/>
    </location>
</feature>
<sequence>MIKLEYFFYLFKILCLGFCCEVSVVREMNEQTSKAASTLAITEKKPHRPGGCVGIFFQLFDWNRRFAKKKLFSRKLLPPARTKASKRFRGDEKMPKSKPHLIADENSGGFPNVKKNGKHSNGEMELKHEMRSPGLVARLMGLESMPAVNRDKSNRKAPVSGSNSDVRDEKMVNSHSVVNGEDLALEKGSAKVELRPPKIQKIESYDRRAVTRFGAEALQIKGVLSRSKKHQHQKFVSPVKSPRISSARNASRASRLIDAAAKILEPGLQATNRAKYALAYSSSMHYSAKNEVVTEGIGIVSPDVLKQSACNVGTAKSLMGHTSCKNCGNLLDVVESRAKLEEQSFVCPYFAPNLVDSSSQGLEKNWPRPSPSSVSLGKEVIFQRCHEQPLSFTGQEEESVQSGCDSNTSRKPISQEVKAQWHLTSQPGKPQRNEKSPIAFKPRNQTQNHISLDRDRIPARPKLNNLQSRRAVSAANAVSAAKDFVSLNRSVSSRTRLRVPTKVDSSLIEIESKSSSHRDDSLSQLRSPGRKRRTISVNGQAESAGFINSAIGKEGNAKCNPGTRREIVRGARFMEQTCAKSRSTSQETGNGASGKNETDIISFTFNSPLKQNHGISMEVKDKRKDQNHIHYGSTSLQRKEILEGNCGETSLHKNMPLTGDALSVLLEQKLKELTSQEEDELKTGCTLPKRSTAMILQELISALTSEQLISQNGYLFNSDMALQTETKGEATLVGFASHGDHFSPGSVLEASFSNDSCVSSSLDESLGHRLHLDSMDYSYDEPQPTELDTDLLDSATSLDKEMNGNEMVTDLVNRISAMLCVISNVGLGLSGDKLIHVKEAILKAELLFGNVTPRDSDGTDDFLLGPYIHDEVETLAGAMWVDFSSLLGVDQSQTKENNQLRVFLFDCAIECLDSKYGRYCNSGFRAWRSLPFCMNSGKLIRDVDGEVRRWTKLAGMVPDEIIEWEMSNSLGKWTDFDIEAFETGAEMDWDILQNLVLEIVVDLVSP</sequence>
<dbReference type="PANTHER" id="PTHR21726">
    <property type="entry name" value="PHOSPHATIDYLINOSITOL N-ACETYLGLUCOSAMINYLTRANSFERASE SUBUNIT P DOWN SYNDROME CRITICAL REGION PROTEIN 5 -RELATED"/>
    <property type="match status" value="1"/>
</dbReference>
<feature type="chain" id="PRO_5026747410" evidence="2">
    <location>
        <begin position="20"/>
        <end position="1006"/>
    </location>
</feature>
<reference evidence="6" key="1">
    <citation type="submission" date="2025-08" db="UniProtKB">
        <authorList>
            <consortium name="RefSeq"/>
        </authorList>
    </citation>
    <scope>IDENTIFICATION</scope>
    <source>
        <tissue evidence="6">Leaf</tissue>
    </source>
</reference>
<accession>A0A6J1BB83</accession>
<dbReference type="OrthoDB" id="1928505at2759"/>
<feature type="region of interest" description="Disordered" evidence="1">
    <location>
        <begin position="392"/>
        <end position="448"/>
    </location>
</feature>
<dbReference type="AlphaFoldDB" id="A0A6J1BB83"/>
<gene>
    <name evidence="6" type="primary">LOC110425864</name>
</gene>
<protein>
    <submittedName>
        <fullName evidence="6">Uncharacterized protein LOC110425864</fullName>
    </submittedName>
</protein>
<feature type="signal peptide" evidence="2">
    <location>
        <begin position="1"/>
        <end position="19"/>
    </location>
</feature>
<dbReference type="Proteomes" id="UP000504621">
    <property type="component" value="Unplaced"/>
</dbReference>
<feature type="compositionally biased region" description="Basic and acidic residues" evidence="1">
    <location>
        <begin position="510"/>
        <end position="521"/>
    </location>
</feature>
<feature type="region of interest" description="Disordered" evidence="1">
    <location>
        <begin position="578"/>
        <end position="598"/>
    </location>
</feature>